<sequence length="445" mass="45226">MSTTLTEGLSAAIAASDPASDRAAMAAARLALVDFLACALGGAGDRSTGILIETLGAGQGPAVLIGRSERADPFTAALVNGHSGHVLDYDDVHASVRGHPTTVILPALLALASVRSVAAGDLIASYVVGLETMARLGLALGARHYETGFHATATLGPVGAAAAAAHLLRLPPERIAVALGLAATQSAGLRLQFGSDAKPLHAGLAARSGLTAARLAEAGLSGAPDFLGGPIGFLDAFGFGAQAPERLLAGWGRPWQIVVPGLTLKAYPCCTAAHPVAVGALALREADGLRAEAVEHVLLTFPPGGDAALVVSRPRTGIEARFSPEYVFAAMLADGGVGIGHFDERPVRPDLAALAARVSRRHDEAAPRLSSDPGTRFVILDVALRGGGIVSRRVEGLPGLTEAGPKFRDATGGSDAFAGIPDLVTRMTDAADLARLLALLGQSRS</sequence>
<evidence type="ECO:0000313" key="5">
    <source>
        <dbReference type="Proteomes" id="UP000035955"/>
    </source>
</evidence>
<dbReference type="InterPro" id="IPR036148">
    <property type="entry name" value="MmgE/PrpD_sf"/>
</dbReference>
<dbReference type="InterPro" id="IPR045337">
    <property type="entry name" value="MmgE_PrpD_C"/>
</dbReference>
<dbReference type="Proteomes" id="UP000035955">
    <property type="component" value="Unassembled WGS sequence"/>
</dbReference>
<dbReference type="InterPro" id="IPR005656">
    <property type="entry name" value="MmgE_PrpD"/>
</dbReference>
<dbReference type="PANTHER" id="PTHR16943">
    <property type="entry name" value="2-METHYLCITRATE DEHYDRATASE-RELATED"/>
    <property type="match status" value="1"/>
</dbReference>
<comment type="caution">
    <text evidence="4">The sequence shown here is derived from an EMBL/GenBank/DDBJ whole genome shotgun (WGS) entry which is preliminary data.</text>
</comment>
<name>A0A0J6V2G3_9HYPH</name>
<dbReference type="SUPFAM" id="SSF103378">
    <property type="entry name" value="2-methylcitrate dehydratase PrpD"/>
    <property type="match status" value="1"/>
</dbReference>
<evidence type="ECO:0000313" key="4">
    <source>
        <dbReference type="EMBL" id="KMO32996.1"/>
    </source>
</evidence>
<proteinExistence type="inferred from homology"/>
<dbReference type="PANTHER" id="PTHR16943:SF8">
    <property type="entry name" value="2-METHYLCITRATE DEHYDRATASE"/>
    <property type="match status" value="1"/>
</dbReference>
<dbReference type="GO" id="GO:0016829">
    <property type="term" value="F:lyase activity"/>
    <property type="evidence" value="ECO:0007669"/>
    <property type="project" value="InterPro"/>
</dbReference>
<dbReference type="Pfam" id="PF19305">
    <property type="entry name" value="MmgE_PrpD_C"/>
    <property type="match status" value="1"/>
</dbReference>
<comment type="similarity">
    <text evidence="1">Belongs to the PrpD family.</text>
</comment>
<accession>A0A0J6V2G3</accession>
<dbReference type="AlphaFoldDB" id="A0A0J6V2G3"/>
<protein>
    <submittedName>
        <fullName evidence="4">Protein involved in propionate catabolism</fullName>
    </submittedName>
</protein>
<reference evidence="4 5" key="1">
    <citation type="submission" date="2015-03" db="EMBL/GenBank/DDBJ databases">
        <title>Genome sequencing of Methylobacterium variabile DSM 16961.</title>
        <authorList>
            <person name="Chaudhry V."/>
            <person name="Patil P.B."/>
        </authorList>
    </citation>
    <scope>NUCLEOTIDE SEQUENCE [LARGE SCALE GENOMIC DNA]</scope>
    <source>
        <strain evidence="4 5">DSM 16961</strain>
    </source>
</reference>
<organism evidence="4 5">
    <name type="scientific">Methylobacterium variabile</name>
    <dbReference type="NCBI Taxonomy" id="298794"/>
    <lineage>
        <taxon>Bacteria</taxon>
        <taxon>Pseudomonadati</taxon>
        <taxon>Pseudomonadota</taxon>
        <taxon>Alphaproteobacteria</taxon>
        <taxon>Hyphomicrobiales</taxon>
        <taxon>Methylobacteriaceae</taxon>
        <taxon>Methylobacterium</taxon>
    </lineage>
</organism>
<dbReference type="InterPro" id="IPR042183">
    <property type="entry name" value="MmgE/PrpD_sf_1"/>
</dbReference>
<dbReference type="Pfam" id="PF03972">
    <property type="entry name" value="MmgE_PrpD_N"/>
    <property type="match status" value="1"/>
</dbReference>
<evidence type="ECO:0000259" key="2">
    <source>
        <dbReference type="Pfam" id="PF03972"/>
    </source>
</evidence>
<evidence type="ECO:0000256" key="1">
    <source>
        <dbReference type="ARBA" id="ARBA00006174"/>
    </source>
</evidence>
<dbReference type="EMBL" id="LABY01000164">
    <property type="protein sequence ID" value="KMO32996.1"/>
    <property type="molecule type" value="Genomic_DNA"/>
</dbReference>
<evidence type="ECO:0000259" key="3">
    <source>
        <dbReference type="Pfam" id="PF19305"/>
    </source>
</evidence>
<dbReference type="RefSeq" id="WP_048446406.1">
    <property type="nucleotide sequence ID" value="NZ_LABY01000164.1"/>
</dbReference>
<gene>
    <name evidence="4" type="ORF">VQ02_22290</name>
</gene>
<dbReference type="InterPro" id="IPR042188">
    <property type="entry name" value="MmgE/PrpD_sf_2"/>
</dbReference>
<dbReference type="Gene3D" id="1.10.4100.10">
    <property type="entry name" value="2-methylcitrate dehydratase PrpD"/>
    <property type="match status" value="1"/>
</dbReference>
<dbReference type="Gene3D" id="3.30.1330.120">
    <property type="entry name" value="2-methylcitrate dehydratase PrpD"/>
    <property type="match status" value="1"/>
</dbReference>
<dbReference type="InterPro" id="IPR045336">
    <property type="entry name" value="MmgE_PrpD_N"/>
</dbReference>
<dbReference type="OrthoDB" id="9795089at2"/>
<feature type="domain" description="MmgE/PrpD C-terminal" evidence="3">
    <location>
        <begin position="267"/>
        <end position="395"/>
    </location>
</feature>
<feature type="domain" description="MmgE/PrpD N-terminal" evidence="2">
    <location>
        <begin position="22"/>
        <end position="241"/>
    </location>
</feature>
<dbReference type="PATRIC" id="fig|298794.3.peg.1871"/>
<keyword evidence="5" id="KW-1185">Reference proteome</keyword>